<protein>
    <submittedName>
        <fullName evidence="1">Uncharacterized protein</fullName>
    </submittedName>
</protein>
<accession>A0A147KKL6</accession>
<dbReference type="OrthoDB" id="9758923at2"/>
<organism evidence="1 2">
    <name type="scientific">Thermobifida cellulosilytica TB100</name>
    <dbReference type="NCBI Taxonomy" id="665004"/>
    <lineage>
        <taxon>Bacteria</taxon>
        <taxon>Bacillati</taxon>
        <taxon>Actinomycetota</taxon>
        <taxon>Actinomycetes</taxon>
        <taxon>Streptosporangiales</taxon>
        <taxon>Nocardiopsidaceae</taxon>
        <taxon>Thermobifida</taxon>
    </lineage>
</organism>
<name>A0A147KKL6_THECS</name>
<gene>
    <name evidence="1" type="ORF">AC529_04860</name>
</gene>
<reference evidence="2" key="1">
    <citation type="journal article" date="2017" name="Acta Aliment.">
        <title>Plant polysaccharide degrading enzyme system of Thermpbifida cellulosilytica TB100 revealed by de novo genome project data.</title>
        <authorList>
            <person name="Toth A."/>
            <person name="Baka E."/>
            <person name="Luzics S."/>
            <person name="Bata-Vidacs I."/>
            <person name="Nagy I."/>
            <person name="Balint B."/>
            <person name="Herceg R."/>
            <person name="Olasz F."/>
            <person name="Wilk T."/>
            <person name="Nagy T."/>
            <person name="Kriszt B."/>
            <person name="Nagy I."/>
            <person name="Kukolya J."/>
        </authorList>
    </citation>
    <scope>NUCLEOTIDE SEQUENCE [LARGE SCALE GENOMIC DNA]</scope>
    <source>
        <strain evidence="2">TB100</strain>
    </source>
</reference>
<dbReference type="EMBL" id="LGEM01000020">
    <property type="protein sequence ID" value="KUP97783.1"/>
    <property type="molecule type" value="Genomic_DNA"/>
</dbReference>
<keyword evidence="2" id="KW-1185">Reference proteome</keyword>
<dbReference type="AlphaFoldDB" id="A0A147KKL6"/>
<dbReference type="Proteomes" id="UP000074382">
    <property type="component" value="Unassembled WGS sequence"/>
</dbReference>
<dbReference type="RefSeq" id="WP_068755187.1">
    <property type="nucleotide sequence ID" value="NZ_KQ950181.1"/>
</dbReference>
<sequence length="74" mass="7888">MGDKIVLRGGPLDGAVLGRAELDRLVRKAGFPGCSVIRFATPDGRTGVYRLVNGQWVHVPDHGLPPGFTRPGPL</sequence>
<comment type="caution">
    <text evidence="1">The sequence shown here is derived from an EMBL/GenBank/DDBJ whole genome shotgun (WGS) entry which is preliminary data.</text>
</comment>
<evidence type="ECO:0000313" key="2">
    <source>
        <dbReference type="Proteomes" id="UP000074382"/>
    </source>
</evidence>
<proteinExistence type="predicted"/>
<dbReference type="STRING" id="665004.AC529_04860"/>
<evidence type="ECO:0000313" key="1">
    <source>
        <dbReference type="EMBL" id="KUP97783.1"/>
    </source>
</evidence>